<dbReference type="Gene3D" id="1.20.1560.10">
    <property type="entry name" value="ABC transporter type 1, transmembrane domain"/>
    <property type="match status" value="1"/>
</dbReference>
<dbReference type="GO" id="GO:0090374">
    <property type="term" value="P:oligopeptide export from mitochondrion"/>
    <property type="evidence" value="ECO:0007669"/>
    <property type="project" value="TreeGrafter"/>
</dbReference>
<keyword evidence="6 8" id="KW-1133">Transmembrane helix</keyword>
<feature type="transmembrane region" description="Helical" evidence="8">
    <location>
        <begin position="262"/>
        <end position="280"/>
    </location>
</feature>
<evidence type="ECO:0000256" key="4">
    <source>
        <dbReference type="ARBA" id="ARBA00022741"/>
    </source>
</evidence>
<comment type="caution">
    <text evidence="11">The sequence shown here is derived from an EMBL/GenBank/DDBJ whole genome shotgun (WGS) entry which is preliminary data.</text>
</comment>
<protein>
    <submittedName>
        <fullName evidence="11">Uncharacterized protein</fullName>
    </submittedName>
</protein>
<evidence type="ECO:0000256" key="1">
    <source>
        <dbReference type="ARBA" id="ARBA00004141"/>
    </source>
</evidence>
<dbReference type="PROSITE" id="PS50929">
    <property type="entry name" value="ABC_TM1F"/>
    <property type="match status" value="1"/>
</dbReference>
<evidence type="ECO:0000313" key="12">
    <source>
        <dbReference type="Proteomes" id="UP001438707"/>
    </source>
</evidence>
<dbReference type="EMBL" id="JALJOS010000011">
    <property type="protein sequence ID" value="KAK9832871.1"/>
    <property type="molecule type" value="Genomic_DNA"/>
</dbReference>
<keyword evidence="4" id="KW-0547">Nucleotide-binding</keyword>
<dbReference type="SMART" id="SM00382">
    <property type="entry name" value="AAA"/>
    <property type="match status" value="1"/>
</dbReference>
<evidence type="ECO:0000313" key="11">
    <source>
        <dbReference type="EMBL" id="KAK9832871.1"/>
    </source>
</evidence>
<dbReference type="InterPro" id="IPR017871">
    <property type="entry name" value="ABC_transporter-like_CS"/>
</dbReference>
<keyword evidence="3 8" id="KW-0812">Transmembrane</keyword>
<dbReference type="PANTHER" id="PTHR43394:SF7">
    <property type="entry name" value="ABC TRANSPORTER B FAMILY MEMBER 28"/>
    <property type="match status" value="1"/>
</dbReference>
<dbReference type="SUPFAM" id="SSF90123">
    <property type="entry name" value="ABC transporter transmembrane region"/>
    <property type="match status" value="1"/>
</dbReference>
<evidence type="ECO:0000256" key="8">
    <source>
        <dbReference type="SAM" id="Phobius"/>
    </source>
</evidence>
<dbReference type="GO" id="GO:0005524">
    <property type="term" value="F:ATP binding"/>
    <property type="evidence" value="ECO:0007669"/>
    <property type="project" value="UniProtKB-KW"/>
</dbReference>
<accession>A0AAW1RHT7</accession>
<evidence type="ECO:0000259" key="9">
    <source>
        <dbReference type="PROSITE" id="PS50893"/>
    </source>
</evidence>
<proteinExistence type="predicted"/>
<evidence type="ECO:0000256" key="7">
    <source>
        <dbReference type="ARBA" id="ARBA00023136"/>
    </source>
</evidence>
<dbReference type="GO" id="GO:0016887">
    <property type="term" value="F:ATP hydrolysis activity"/>
    <property type="evidence" value="ECO:0007669"/>
    <property type="project" value="InterPro"/>
</dbReference>
<comment type="subcellular location">
    <subcellularLocation>
        <location evidence="1">Membrane</location>
        <topology evidence="1">Multi-pass membrane protein</topology>
    </subcellularLocation>
</comment>
<feature type="transmembrane region" description="Helical" evidence="8">
    <location>
        <begin position="376"/>
        <end position="397"/>
    </location>
</feature>
<dbReference type="InterPro" id="IPR027417">
    <property type="entry name" value="P-loop_NTPase"/>
</dbReference>
<keyword evidence="2" id="KW-0813">Transport</keyword>
<dbReference type="Pfam" id="PF00005">
    <property type="entry name" value="ABC_tran"/>
    <property type="match status" value="1"/>
</dbReference>
<dbReference type="Gene3D" id="3.40.50.300">
    <property type="entry name" value="P-loop containing nucleotide triphosphate hydrolases"/>
    <property type="match status" value="1"/>
</dbReference>
<dbReference type="FunFam" id="3.40.50.300:FF:000604">
    <property type="entry name" value="ABC transporter B family member 28"/>
    <property type="match status" value="1"/>
</dbReference>
<reference evidence="11 12" key="1">
    <citation type="journal article" date="2024" name="Nat. Commun.">
        <title>Phylogenomics reveals the evolutionary origins of lichenization in chlorophyte algae.</title>
        <authorList>
            <person name="Puginier C."/>
            <person name="Libourel C."/>
            <person name="Otte J."/>
            <person name="Skaloud P."/>
            <person name="Haon M."/>
            <person name="Grisel S."/>
            <person name="Petersen M."/>
            <person name="Berrin J.G."/>
            <person name="Delaux P.M."/>
            <person name="Dal Grande F."/>
            <person name="Keller J."/>
        </authorList>
    </citation>
    <scope>NUCLEOTIDE SEQUENCE [LARGE SCALE GENOMIC DNA]</scope>
    <source>
        <strain evidence="11 12">SAG 2145</strain>
    </source>
</reference>
<feature type="transmembrane region" description="Helical" evidence="8">
    <location>
        <begin position="117"/>
        <end position="140"/>
    </location>
</feature>
<evidence type="ECO:0000256" key="6">
    <source>
        <dbReference type="ARBA" id="ARBA00022989"/>
    </source>
</evidence>
<sequence>MASGGMRVKIIVDIHTVTGPVTPCLAISQRTEGPNASQTLLGALQLRSATRWCLLEKTRVNMPKQEPKICDPEAAPTIGDVGRRDSSHNAIASVARISRRRGPMDSKYVWDLLMRHFAPLCLAGGCLIFCTCSNLAAPVISGALVQTLVDAQPLSKYSPLLAALGTLYILEPLLTRIYIRTVCQVGERVLAALRLELFRTLLMQKIEFFDKHSHTELTSLISVEVDALRSFVFNNVSRDRGLRALLEAVGAVVVLYCLSWRLGPILALVIIATGLTAAMYKRQTKTVEAKQLNSLAAMVDVADQAFSNIKTVRSFAGEALERERFGVYVSDSMASGIGFANAKANLESLNRFAVHLSLLALYGLGGWLVSNQLMPIRTLLSAIGFTFSLVFATQGVVQTFSDARRALVSLRRLQSLLAGSKPDAGMATALPPGAWWEHASNQSSIVVEPYGADAGDAAVQAARSGPLELQNVCFTYPLRPTAHVLRGLDISLPFGSQTAIVGRSGAGKSTVVALLSRFYEPDSGVILLGGQDITSFSRGEWARAVSLVSQEPVLFSGSIADNISYGRYGRCSLEQVIRAAQAANAHDFITALPQGYDTLVGDRGLLLSGGQRQRVAIARALLKDSPIIILDEATSSLDAKTERLLSQAIERLTTGRTTIVVAHRLSTIQAADKIVMLEDGKAVEQGTHEELIAQPTRYRDLVSSQSLTLRR</sequence>
<dbReference type="PANTHER" id="PTHR43394">
    <property type="entry name" value="ATP-DEPENDENT PERMEASE MDL1, MITOCHONDRIAL"/>
    <property type="match status" value="1"/>
</dbReference>
<feature type="transmembrane region" description="Helical" evidence="8">
    <location>
        <begin position="160"/>
        <end position="179"/>
    </location>
</feature>
<name>A0AAW1RHT7_9CHLO</name>
<evidence type="ECO:0000259" key="10">
    <source>
        <dbReference type="PROSITE" id="PS50929"/>
    </source>
</evidence>
<dbReference type="GO" id="GO:0015421">
    <property type="term" value="F:ABC-type oligopeptide transporter activity"/>
    <property type="evidence" value="ECO:0007669"/>
    <property type="project" value="TreeGrafter"/>
</dbReference>
<dbReference type="Pfam" id="PF00664">
    <property type="entry name" value="ABC_membrane"/>
    <property type="match status" value="1"/>
</dbReference>
<dbReference type="InterPro" id="IPR003439">
    <property type="entry name" value="ABC_transporter-like_ATP-bd"/>
</dbReference>
<organism evidence="11 12">
    <name type="scientific">Apatococcus lobatus</name>
    <dbReference type="NCBI Taxonomy" id="904363"/>
    <lineage>
        <taxon>Eukaryota</taxon>
        <taxon>Viridiplantae</taxon>
        <taxon>Chlorophyta</taxon>
        <taxon>core chlorophytes</taxon>
        <taxon>Trebouxiophyceae</taxon>
        <taxon>Chlorellales</taxon>
        <taxon>Chlorellaceae</taxon>
        <taxon>Apatococcus</taxon>
    </lineage>
</organism>
<dbReference type="PROSITE" id="PS50893">
    <property type="entry name" value="ABC_TRANSPORTER_2"/>
    <property type="match status" value="1"/>
</dbReference>
<dbReference type="InterPro" id="IPR036640">
    <property type="entry name" value="ABC1_TM_sf"/>
</dbReference>
<evidence type="ECO:0000256" key="3">
    <source>
        <dbReference type="ARBA" id="ARBA00022692"/>
    </source>
</evidence>
<dbReference type="InterPro" id="IPR039421">
    <property type="entry name" value="Type_1_exporter"/>
</dbReference>
<feature type="domain" description="ABC transmembrane type-1" evidence="10">
    <location>
        <begin position="122"/>
        <end position="405"/>
    </location>
</feature>
<dbReference type="InterPro" id="IPR003593">
    <property type="entry name" value="AAA+_ATPase"/>
</dbReference>
<gene>
    <name evidence="11" type="ORF">WJX74_000314</name>
</gene>
<evidence type="ECO:0000256" key="2">
    <source>
        <dbReference type="ARBA" id="ARBA00022448"/>
    </source>
</evidence>
<dbReference type="GO" id="GO:0005743">
    <property type="term" value="C:mitochondrial inner membrane"/>
    <property type="evidence" value="ECO:0007669"/>
    <property type="project" value="TreeGrafter"/>
</dbReference>
<dbReference type="AlphaFoldDB" id="A0AAW1RHT7"/>
<keyword evidence="7 8" id="KW-0472">Membrane</keyword>
<evidence type="ECO:0000256" key="5">
    <source>
        <dbReference type="ARBA" id="ARBA00022840"/>
    </source>
</evidence>
<feature type="domain" description="ABC transporter" evidence="9">
    <location>
        <begin position="467"/>
        <end position="704"/>
    </location>
</feature>
<dbReference type="InterPro" id="IPR011527">
    <property type="entry name" value="ABC1_TM_dom"/>
</dbReference>
<keyword evidence="12" id="KW-1185">Reference proteome</keyword>
<dbReference type="PROSITE" id="PS00211">
    <property type="entry name" value="ABC_TRANSPORTER_1"/>
    <property type="match status" value="1"/>
</dbReference>
<dbReference type="SUPFAM" id="SSF52540">
    <property type="entry name" value="P-loop containing nucleoside triphosphate hydrolases"/>
    <property type="match status" value="1"/>
</dbReference>
<dbReference type="Proteomes" id="UP001438707">
    <property type="component" value="Unassembled WGS sequence"/>
</dbReference>
<keyword evidence="5" id="KW-0067">ATP-binding</keyword>
<feature type="transmembrane region" description="Helical" evidence="8">
    <location>
        <begin position="352"/>
        <end position="370"/>
    </location>
</feature>